<dbReference type="Pfam" id="PF17919">
    <property type="entry name" value="RT_RNaseH_2"/>
    <property type="match status" value="1"/>
</dbReference>
<dbReference type="SUPFAM" id="SSF56672">
    <property type="entry name" value="DNA/RNA polymerases"/>
    <property type="match status" value="1"/>
</dbReference>
<evidence type="ECO:0000259" key="2">
    <source>
        <dbReference type="Pfam" id="PF17919"/>
    </source>
</evidence>
<accession>A0A9D4LAW5</accession>
<dbReference type="InterPro" id="IPR043128">
    <property type="entry name" value="Rev_trsase/Diguanyl_cyclase"/>
</dbReference>
<keyword evidence="1" id="KW-0511">Multifunctional enzyme</keyword>
<dbReference type="PANTHER" id="PTHR37984">
    <property type="entry name" value="PROTEIN CBG26694"/>
    <property type="match status" value="1"/>
</dbReference>
<dbReference type="GO" id="GO:0003824">
    <property type="term" value="F:catalytic activity"/>
    <property type="evidence" value="ECO:0007669"/>
    <property type="project" value="UniProtKB-KW"/>
</dbReference>
<dbReference type="InterPro" id="IPR041577">
    <property type="entry name" value="RT_RNaseH_2"/>
</dbReference>
<dbReference type="Gene3D" id="3.30.70.270">
    <property type="match status" value="1"/>
</dbReference>
<keyword evidence="4" id="KW-1185">Reference proteome</keyword>
<dbReference type="AlphaFoldDB" id="A0A9D4LAW5"/>
<protein>
    <recommendedName>
        <fullName evidence="2">Reverse transcriptase/retrotransposon-derived protein RNase H-like domain-containing protein</fullName>
    </recommendedName>
</protein>
<evidence type="ECO:0000256" key="1">
    <source>
        <dbReference type="ARBA" id="ARBA00023268"/>
    </source>
</evidence>
<dbReference type="InterPro" id="IPR043502">
    <property type="entry name" value="DNA/RNA_pol_sf"/>
</dbReference>
<feature type="domain" description="Reverse transcriptase/retrotransposon-derived protein RNase H-like" evidence="2">
    <location>
        <begin position="13"/>
        <end position="58"/>
    </location>
</feature>
<proteinExistence type="predicted"/>
<gene>
    <name evidence="3" type="ORF">DPMN_097779</name>
</gene>
<dbReference type="EMBL" id="JAIWYP010000003">
    <property type="protein sequence ID" value="KAH3855215.1"/>
    <property type="molecule type" value="Genomic_DNA"/>
</dbReference>
<reference evidence="3" key="1">
    <citation type="journal article" date="2019" name="bioRxiv">
        <title>The Genome of the Zebra Mussel, Dreissena polymorpha: A Resource for Invasive Species Research.</title>
        <authorList>
            <person name="McCartney M.A."/>
            <person name="Auch B."/>
            <person name="Kono T."/>
            <person name="Mallez S."/>
            <person name="Zhang Y."/>
            <person name="Obille A."/>
            <person name="Becker A."/>
            <person name="Abrahante J.E."/>
            <person name="Garbe J."/>
            <person name="Badalamenti J.P."/>
            <person name="Herman A."/>
            <person name="Mangelson H."/>
            <person name="Liachko I."/>
            <person name="Sullivan S."/>
            <person name="Sone E.D."/>
            <person name="Koren S."/>
            <person name="Silverstein K.A.T."/>
            <person name="Beckman K.B."/>
            <person name="Gohl D.M."/>
        </authorList>
    </citation>
    <scope>NUCLEOTIDE SEQUENCE</scope>
    <source>
        <strain evidence="3">Duluth1</strain>
        <tissue evidence="3">Whole animal</tissue>
    </source>
</reference>
<dbReference type="Proteomes" id="UP000828390">
    <property type="component" value="Unassembled WGS sequence"/>
</dbReference>
<name>A0A9D4LAW5_DREPO</name>
<organism evidence="3 4">
    <name type="scientific">Dreissena polymorpha</name>
    <name type="common">Zebra mussel</name>
    <name type="synonym">Mytilus polymorpha</name>
    <dbReference type="NCBI Taxonomy" id="45954"/>
    <lineage>
        <taxon>Eukaryota</taxon>
        <taxon>Metazoa</taxon>
        <taxon>Spiralia</taxon>
        <taxon>Lophotrochozoa</taxon>
        <taxon>Mollusca</taxon>
        <taxon>Bivalvia</taxon>
        <taxon>Autobranchia</taxon>
        <taxon>Heteroconchia</taxon>
        <taxon>Euheterodonta</taxon>
        <taxon>Imparidentia</taxon>
        <taxon>Neoheterodontei</taxon>
        <taxon>Myida</taxon>
        <taxon>Dreissenoidea</taxon>
        <taxon>Dreissenidae</taxon>
        <taxon>Dreissena</taxon>
    </lineage>
</organism>
<reference evidence="3" key="2">
    <citation type="submission" date="2020-11" db="EMBL/GenBank/DDBJ databases">
        <authorList>
            <person name="McCartney M.A."/>
            <person name="Auch B."/>
            <person name="Kono T."/>
            <person name="Mallez S."/>
            <person name="Becker A."/>
            <person name="Gohl D.M."/>
            <person name="Silverstein K.A.T."/>
            <person name="Koren S."/>
            <person name="Bechman K.B."/>
            <person name="Herman A."/>
            <person name="Abrahante J.E."/>
            <person name="Garbe J."/>
        </authorList>
    </citation>
    <scope>NUCLEOTIDE SEQUENCE</scope>
    <source>
        <strain evidence="3">Duluth1</strain>
        <tissue evidence="3">Whole animal</tissue>
    </source>
</reference>
<evidence type="ECO:0000313" key="4">
    <source>
        <dbReference type="Proteomes" id="UP000828390"/>
    </source>
</evidence>
<sequence length="59" mass="6638">MVELTKKDVACKWHDDCQRSFEDLKKILISQNIMAYPLQVGEFCLDVDASDVGIGAVLH</sequence>
<dbReference type="PANTHER" id="PTHR37984:SF5">
    <property type="entry name" value="PROTEIN NYNRIN-LIKE"/>
    <property type="match status" value="1"/>
</dbReference>
<comment type="caution">
    <text evidence="3">The sequence shown here is derived from an EMBL/GenBank/DDBJ whole genome shotgun (WGS) entry which is preliminary data.</text>
</comment>
<dbReference type="InterPro" id="IPR050951">
    <property type="entry name" value="Retrovirus_Pol_polyprotein"/>
</dbReference>
<evidence type="ECO:0000313" key="3">
    <source>
        <dbReference type="EMBL" id="KAH3855215.1"/>
    </source>
</evidence>